<feature type="domain" description="SRCR" evidence="17">
    <location>
        <begin position="223"/>
        <end position="325"/>
    </location>
</feature>
<keyword evidence="3" id="KW-0254">Endocytosis</keyword>
<feature type="disulfide bond" evidence="14">
    <location>
        <begin position="294"/>
        <end position="304"/>
    </location>
</feature>
<dbReference type="Gene3D" id="4.10.400.10">
    <property type="entry name" value="Low-density Lipoprotein Receptor"/>
    <property type="match status" value="1"/>
</dbReference>
<reference evidence="18" key="1">
    <citation type="journal article" date="2020" name="Nat. Ecol. Evol.">
        <title>Deeply conserved synteny resolves early events in vertebrate evolution.</title>
        <authorList>
            <person name="Simakov O."/>
            <person name="Marletaz F."/>
            <person name="Yue J.X."/>
            <person name="O'Connell B."/>
            <person name="Jenkins J."/>
            <person name="Brandt A."/>
            <person name="Calef R."/>
            <person name="Tung C.H."/>
            <person name="Huang T.K."/>
            <person name="Schmutz J."/>
            <person name="Satoh N."/>
            <person name="Yu J.K."/>
            <person name="Putnam N.H."/>
            <person name="Green R.E."/>
            <person name="Rokhsar D.S."/>
        </authorList>
    </citation>
    <scope>NUCLEOTIDE SEQUENCE [LARGE SCALE GENOMIC DNA]</scope>
    <source>
        <strain evidence="18">S238N-H82</strain>
    </source>
</reference>
<dbReference type="AlphaFoldDB" id="A0A9J7KKJ2"/>
<dbReference type="GeneID" id="118407191"/>
<evidence type="ECO:0000256" key="9">
    <source>
        <dbReference type="ARBA" id="ARBA00023136"/>
    </source>
</evidence>
<feature type="disulfide bond" evidence="14">
    <location>
        <begin position="188"/>
        <end position="198"/>
    </location>
</feature>
<dbReference type="PROSITE" id="PS50041">
    <property type="entry name" value="C_TYPE_LECTIN_2"/>
    <property type="match status" value="1"/>
</dbReference>
<dbReference type="FunFam" id="3.10.250.10:FF:000011">
    <property type="entry name" value="Scavenger receptor class A member 5"/>
    <property type="match status" value="1"/>
</dbReference>
<dbReference type="Pfam" id="PF00057">
    <property type="entry name" value="Ldl_recept_a"/>
    <property type="match status" value="1"/>
</dbReference>
<evidence type="ECO:0000256" key="8">
    <source>
        <dbReference type="ARBA" id="ARBA00022825"/>
    </source>
</evidence>
<keyword evidence="10 14" id="KW-1015">Disulfide bond</keyword>
<dbReference type="InterPro" id="IPR011042">
    <property type="entry name" value="6-blade_b-propeller_TolB-like"/>
</dbReference>
<evidence type="ECO:0000313" key="18">
    <source>
        <dbReference type="Proteomes" id="UP000001554"/>
    </source>
</evidence>
<name>A0A9J7KKJ2_BRAFL</name>
<evidence type="ECO:0000256" key="14">
    <source>
        <dbReference type="PROSITE-ProRule" id="PRU00196"/>
    </source>
</evidence>
<evidence type="ECO:0000256" key="1">
    <source>
        <dbReference type="ARBA" id="ARBA00004167"/>
    </source>
</evidence>
<dbReference type="SUPFAM" id="SSF56436">
    <property type="entry name" value="C-type lectin-like"/>
    <property type="match status" value="1"/>
</dbReference>
<feature type="disulfide bond" evidence="14">
    <location>
        <begin position="157"/>
        <end position="218"/>
    </location>
</feature>
<feature type="disulfide bond" evidence="13">
    <location>
        <begin position="773"/>
        <end position="788"/>
    </location>
</feature>
<dbReference type="CDD" id="cd00037">
    <property type="entry name" value="CLECT"/>
    <property type="match status" value="1"/>
</dbReference>
<dbReference type="SMART" id="SM00192">
    <property type="entry name" value="LDLa"/>
    <property type="match status" value="1"/>
</dbReference>
<organism evidence="18 19">
    <name type="scientific">Branchiostoma floridae</name>
    <name type="common">Florida lancelet</name>
    <name type="synonym">Amphioxus</name>
    <dbReference type="NCBI Taxonomy" id="7739"/>
    <lineage>
        <taxon>Eukaryota</taxon>
        <taxon>Metazoa</taxon>
        <taxon>Chordata</taxon>
        <taxon>Cephalochordata</taxon>
        <taxon>Leptocardii</taxon>
        <taxon>Amphioxiformes</taxon>
        <taxon>Branchiostomatidae</taxon>
        <taxon>Branchiostoma</taxon>
    </lineage>
</organism>
<dbReference type="KEGG" id="bfo:118407191"/>
<dbReference type="InterPro" id="IPR001304">
    <property type="entry name" value="C-type_lectin-like"/>
</dbReference>
<feature type="disulfide bond" evidence="14">
    <location>
        <begin position="250"/>
        <end position="314"/>
    </location>
</feature>
<dbReference type="PROSITE" id="PS51120">
    <property type="entry name" value="LDLRB"/>
    <property type="match status" value="1"/>
</dbReference>
<dbReference type="SMART" id="SM00034">
    <property type="entry name" value="CLECT"/>
    <property type="match status" value="1"/>
</dbReference>
<feature type="disulfide bond" evidence="14">
    <location>
        <begin position="80"/>
        <end position="90"/>
    </location>
</feature>
<sequence length="875" mass="97587">MVLLDPSKIRLVGGSGQNEGRVEVRPADSFTWGTVCQDHFDMRDVDVVCRMLGYPSAQHVRNVAYFGQGNGPIYMDDLRCDGNETSLFHCSYPGWGIHDCDHHQDAGVVCSTNSSRIRLVGESGGNEGRVEVRPADSYRWGPVCHNNFDLKDAEVACRMLGFPNAKQVLHSAFFDQATGPIYMDDLRCDGTESSLFDCPYRGWRVHDCDYWNDVGVVCDYSRIRLTGGSSQNKGRVEVRPADSFTWGTVCQDQFDMSDADVVCRMLGYSSARQIKNDAFFGSGRGPIYMDDVQCNGNENSLFNCSYPGWTINDCAHDQDVGVVCDESFLLVQQTMRYQGYQDESKITISPSLAYSLDYDPMTEFVYWLDEDDVIQRTHREGSGTETIIESSGYSYGLVIRLDLAGENLYWTDYYKHTISVARKDGSFTRTLLTSTVIENPLGLALDPRNGFMYWASGEWGSYKPRIDRAAMDGSNPTTIISSLTEAGVITIDYKENRLYYSDDNSIYSSDMVGNDVQLVMAGDGGNVRGIAVDDNYVYWIHSWTVGIQRLSKTSMNQTALSEDLDDLNDIYVSTASLSNVTNACSLSNGGCQELCLAHPEGKTCACRDTWDLQEDGVTCCPSGYTIYHAACFKAYNRYKTYNQARQVCAADGGLLAMPKDKDVDSFLRSLKNAVDEISRFWFGLSDQNDEGEWEWEDGTPHDILTDWSNWQLGEPNDNDGGEDCANYYGSDWNDAPCSSEYKFICQLKEAISCSLGYYRCGHGHACILSWKRCDGVTDCTDGSDEEGCVCQSIPGNYHLDSRLAMLPNQLGQTTLGEIQNSSVLELLNTSDVISGKHHPEFKNFVSAVIFPRCNVSKEDKTNCSLSQDADNILHC</sequence>
<keyword evidence="5" id="KW-0732">Signal</keyword>
<feature type="disulfide bond" evidence="14">
    <location>
        <begin position="144"/>
        <end position="208"/>
    </location>
</feature>
<feature type="domain" description="C-type lectin" evidence="16">
    <location>
        <begin position="627"/>
        <end position="746"/>
    </location>
</feature>
<evidence type="ECO:0000256" key="11">
    <source>
        <dbReference type="ARBA" id="ARBA00023170"/>
    </source>
</evidence>
<keyword evidence="6" id="KW-0677">Repeat</keyword>
<evidence type="ECO:0000256" key="15">
    <source>
        <dbReference type="PROSITE-ProRule" id="PRU00461"/>
    </source>
</evidence>
<dbReference type="Gene3D" id="2.120.10.30">
    <property type="entry name" value="TolB, C-terminal domain"/>
    <property type="match status" value="1"/>
</dbReference>
<keyword evidence="11" id="KW-0675">Receptor</keyword>
<comment type="subcellular location">
    <subcellularLocation>
        <location evidence="1">Membrane</location>
        <topology evidence="1">Single-pass membrane protein</topology>
    </subcellularLocation>
</comment>
<dbReference type="SUPFAM" id="SSF63825">
    <property type="entry name" value="YWTD domain"/>
    <property type="match status" value="1"/>
</dbReference>
<dbReference type="GO" id="GO:0006508">
    <property type="term" value="P:proteolysis"/>
    <property type="evidence" value="ECO:0007669"/>
    <property type="project" value="UniProtKB-KW"/>
</dbReference>
<evidence type="ECO:0000256" key="7">
    <source>
        <dbReference type="ARBA" id="ARBA00022801"/>
    </source>
</evidence>
<reference evidence="19" key="2">
    <citation type="submission" date="2025-08" db="UniProtKB">
        <authorList>
            <consortium name="RefSeq"/>
        </authorList>
    </citation>
    <scope>IDENTIFICATION</scope>
    <source>
        <strain evidence="19">S238N-H82</strain>
        <tissue evidence="19">Testes</tissue>
    </source>
</reference>
<dbReference type="PANTHER" id="PTHR48071:SF28">
    <property type="entry name" value="SRCR DOMAIN-CONTAINING PROTEIN"/>
    <property type="match status" value="1"/>
</dbReference>
<feature type="repeat" description="LDL-receptor class B" evidence="15">
    <location>
        <begin position="406"/>
        <end position="449"/>
    </location>
</feature>
<dbReference type="FunFam" id="3.10.250.10:FF:000001">
    <property type="entry name" value="Lysyl oxidase 4 isoform X1"/>
    <property type="match status" value="2"/>
</dbReference>
<dbReference type="Pfam" id="PF14670">
    <property type="entry name" value="FXa_inhibition"/>
    <property type="match status" value="1"/>
</dbReference>
<keyword evidence="4" id="KW-0645">Protease</keyword>
<dbReference type="PANTHER" id="PTHR48071">
    <property type="entry name" value="SRCR DOMAIN-CONTAINING PROTEIN"/>
    <property type="match status" value="1"/>
</dbReference>
<keyword evidence="9" id="KW-0472">Membrane</keyword>
<evidence type="ECO:0000256" key="2">
    <source>
        <dbReference type="ARBA" id="ARBA00022536"/>
    </source>
</evidence>
<evidence type="ECO:0000256" key="4">
    <source>
        <dbReference type="ARBA" id="ARBA00022670"/>
    </source>
</evidence>
<dbReference type="RefSeq" id="XP_035663508.1">
    <property type="nucleotide sequence ID" value="XM_035807615.1"/>
</dbReference>
<feature type="domain" description="SRCR" evidence="17">
    <location>
        <begin position="117"/>
        <end position="219"/>
    </location>
</feature>
<dbReference type="Pfam" id="PF00058">
    <property type="entry name" value="Ldl_recept_b"/>
    <property type="match status" value="1"/>
</dbReference>
<dbReference type="InterPro" id="IPR016186">
    <property type="entry name" value="C-type_lectin-like/link_sf"/>
</dbReference>
<dbReference type="PROSITE" id="PS00615">
    <property type="entry name" value="C_TYPE_LECTIN_1"/>
    <property type="match status" value="1"/>
</dbReference>
<dbReference type="InterPro" id="IPR036055">
    <property type="entry name" value="LDL_receptor-like_sf"/>
</dbReference>
<protein>
    <submittedName>
        <fullName evidence="19">Low-density lipoprotein receptor-related protein 1B-like</fullName>
    </submittedName>
</protein>
<dbReference type="GO" id="GO:0008236">
    <property type="term" value="F:serine-type peptidase activity"/>
    <property type="evidence" value="ECO:0007669"/>
    <property type="project" value="UniProtKB-KW"/>
</dbReference>
<dbReference type="InterPro" id="IPR018378">
    <property type="entry name" value="C-type_lectin_CS"/>
</dbReference>
<feature type="disulfide bond" evidence="14">
    <location>
        <begin position="263"/>
        <end position="324"/>
    </location>
</feature>
<keyword evidence="8" id="KW-0720">Serine protease</keyword>
<dbReference type="InterPro" id="IPR036772">
    <property type="entry name" value="SRCR-like_dom_sf"/>
</dbReference>
<dbReference type="PROSITE" id="PS50287">
    <property type="entry name" value="SRCR_2"/>
    <property type="match status" value="3"/>
</dbReference>
<dbReference type="InterPro" id="IPR001190">
    <property type="entry name" value="SRCR"/>
</dbReference>
<dbReference type="GO" id="GO:0006897">
    <property type="term" value="P:endocytosis"/>
    <property type="evidence" value="ECO:0007669"/>
    <property type="project" value="UniProtKB-KW"/>
</dbReference>
<feature type="disulfide bond" evidence="14">
    <location>
        <begin position="49"/>
        <end position="110"/>
    </location>
</feature>
<dbReference type="FunFam" id="2.120.10.30:FF:000241">
    <property type="entry name" value="Low-density lipoprotein receptor-related protein 6"/>
    <property type="match status" value="1"/>
</dbReference>
<evidence type="ECO:0000259" key="16">
    <source>
        <dbReference type="PROSITE" id="PS50041"/>
    </source>
</evidence>
<gene>
    <name evidence="19" type="primary">LOC118407191</name>
</gene>
<dbReference type="Gene3D" id="3.10.100.10">
    <property type="entry name" value="Mannose-Binding Protein A, subunit A"/>
    <property type="match status" value="1"/>
</dbReference>
<evidence type="ECO:0000313" key="19">
    <source>
        <dbReference type="RefSeq" id="XP_035663508.1"/>
    </source>
</evidence>
<dbReference type="Pfam" id="PF00530">
    <property type="entry name" value="SRCR"/>
    <property type="match status" value="3"/>
</dbReference>
<dbReference type="InterPro" id="IPR000033">
    <property type="entry name" value="LDLR_classB_rpt"/>
</dbReference>
<dbReference type="Proteomes" id="UP000001554">
    <property type="component" value="Chromosome 19"/>
</dbReference>
<evidence type="ECO:0000259" key="17">
    <source>
        <dbReference type="PROSITE" id="PS50287"/>
    </source>
</evidence>
<dbReference type="PRINTS" id="PR00258">
    <property type="entry name" value="SPERACTRCPTR"/>
</dbReference>
<keyword evidence="18" id="KW-1185">Reference proteome</keyword>
<dbReference type="GO" id="GO:0016020">
    <property type="term" value="C:membrane"/>
    <property type="evidence" value="ECO:0007669"/>
    <property type="project" value="UniProtKB-SubCell"/>
</dbReference>
<evidence type="ECO:0000256" key="13">
    <source>
        <dbReference type="PROSITE-ProRule" id="PRU00124"/>
    </source>
</evidence>
<comment type="caution">
    <text evidence="13">Lacks conserved residue(s) required for the propagation of feature annotation.</text>
</comment>
<dbReference type="SMART" id="SM00135">
    <property type="entry name" value="LY"/>
    <property type="match status" value="5"/>
</dbReference>
<dbReference type="SMART" id="SM00202">
    <property type="entry name" value="SR"/>
    <property type="match status" value="3"/>
</dbReference>
<keyword evidence="12" id="KW-0325">Glycoprotein</keyword>
<keyword evidence="2" id="KW-0245">EGF-like domain</keyword>
<dbReference type="Pfam" id="PF00059">
    <property type="entry name" value="Lectin_C"/>
    <property type="match status" value="1"/>
</dbReference>
<dbReference type="CDD" id="cd00112">
    <property type="entry name" value="LDLa"/>
    <property type="match status" value="1"/>
</dbReference>
<dbReference type="SUPFAM" id="SSF56487">
    <property type="entry name" value="SRCR-like"/>
    <property type="match status" value="3"/>
</dbReference>
<accession>A0A9J7KKJ2</accession>
<feature type="domain" description="SRCR" evidence="17">
    <location>
        <begin position="9"/>
        <end position="111"/>
    </location>
</feature>
<dbReference type="InterPro" id="IPR002172">
    <property type="entry name" value="LDrepeatLR_classA_rpt"/>
</dbReference>
<dbReference type="SUPFAM" id="SSF57424">
    <property type="entry name" value="LDL receptor-like module"/>
    <property type="match status" value="1"/>
</dbReference>
<dbReference type="Gene3D" id="3.10.250.10">
    <property type="entry name" value="SRCR-like domain"/>
    <property type="match status" value="3"/>
</dbReference>
<evidence type="ECO:0000256" key="5">
    <source>
        <dbReference type="ARBA" id="ARBA00022729"/>
    </source>
</evidence>
<keyword evidence="7" id="KW-0378">Hydrolase</keyword>
<evidence type="ECO:0000256" key="12">
    <source>
        <dbReference type="ARBA" id="ARBA00023180"/>
    </source>
</evidence>
<evidence type="ECO:0000256" key="10">
    <source>
        <dbReference type="ARBA" id="ARBA00023157"/>
    </source>
</evidence>
<evidence type="ECO:0000256" key="6">
    <source>
        <dbReference type="ARBA" id="ARBA00022737"/>
    </source>
</evidence>
<proteinExistence type="predicted"/>
<dbReference type="OrthoDB" id="536948at2759"/>
<dbReference type="InterPro" id="IPR016187">
    <property type="entry name" value="CTDL_fold"/>
</dbReference>
<feature type="disulfide bond" evidence="14">
    <location>
        <begin position="36"/>
        <end position="100"/>
    </location>
</feature>
<dbReference type="PROSITE" id="PS50068">
    <property type="entry name" value="LDLRA_2"/>
    <property type="match status" value="1"/>
</dbReference>
<evidence type="ECO:0000256" key="3">
    <source>
        <dbReference type="ARBA" id="ARBA00022583"/>
    </source>
</evidence>